<organism evidence="1 2">
    <name type="scientific">Populus tomentosa</name>
    <name type="common">Chinese white poplar</name>
    <dbReference type="NCBI Taxonomy" id="118781"/>
    <lineage>
        <taxon>Eukaryota</taxon>
        <taxon>Viridiplantae</taxon>
        <taxon>Streptophyta</taxon>
        <taxon>Embryophyta</taxon>
        <taxon>Tracheophyta</taxon>
        <taxon>Spermatophyta</taxon>
        <taxon>Magnoliopsida</taxon>
        <taxon>eudicotyledons</taxon>
        <taxon>Gunneridae</taxon>
        <taxon>Pentapetalae</taxon>
        <taxon>rosids</taxon>
        <taxon>fabids</taxon>
        <taxon>Malpighiales</taxon>
        <taxon>Salicaceae</taxon>
        <taxon>Saliceae</taxon>
        <taxon>Populus</taxon>
    </lineage>
</organism>
<accession>A0A8X8D4H8</accession>
<keyword evidence="2" id="KW-1185">Reference proteome</keyword>
<sequence>MDTDSGSKDIAREGLSAAYKKEETRSASYLQDFFDSRGSFTSQFRPTLLTLNTYYKEKEISHSSNELKSMAEEVTDGGWGQEHVLMHLKDTSDAPNPGTEKPCITCREVEDVCIKLAQPHMLKSHHSWSRTKSQVKINAYDPDNFDCQTHSFWDNFKCHHENFVLLRFEMIVLIISAVDL</sequence>
<protein>
    <submittedName>
        <fullName evidence="1">Uncharacterized protein</fullName>
    </submittedName>
</protein>
<reference evidence="1" key="1">
    <citation type="journal article" date="2020" name="bioRxiv">
        <title>Hybrid origin of Populus tomentosa Carr. identified through genome sequencing and phylogenomic analysis.</title>
        <authorList>
            <person name="An X."/>
            <person name="Gao K."/>
            <person name="Chen Z."/>
            <person name="Li J."/>
            <person name="Yang X."/>
            <person name="Yang X."/>
            <person name="Zhou J."/>
            <person name="Guo T."/>
            <person name="Zhao T."/>
            <person name="Huang S."/>
            <person name="Miao D."/>
            <person name="Khan W.U."/>
            <person name="Rao P."/>
            <person name="Ye M."/>
            <person name="Lei B."/>
            <person name="Liao W."/>
            <person name="Wang J."/>
            <person name="Ji L."/>
            <person name="Li Y."/>
            <person name="Guo B."/>
            <person name="Mustafa N.S."/>
            <person name="Li S."/>
            <person name="Yun Q."/>
            <person name="Keller S.R."/>
            <person name="Mao J."/>
            <person name="Zhang R."/>
            <person name="Strauss S.H."/>
        </authorList>
    </citation>
    <scope>NUCLEOTIDE SEQUENCE</scope>
    <source>
        <strain evidence="1">GM15</strain>
        <tissue evidence="1">Leaf</tissue>
    </source>
</reference>
<dbReference type="AlphaFoldDB" id="A0A8X8D4H8"/>
<dbReference type="Proteomes" id="UP000886885">
    <property type="component" value="Chromosome 4D"/>
</dbReference>
<gene>
    <name evidence="1" type="ORF">POTOM_017158</name>
</gene>
<comment type="caution">
    <text evidence="1">The sequence shown here is derived from an EMBL/GenBank/DDBJ whole genome shotgun (WGS) entry which is preliminary data.</text>
</comment>
<dbReference type="OrthoDB" id="10471706at2759"/>
<name>A0A8X8D4H8_POPTO</name>
<proteinExistence type="predicted"/>
<dbReference type="EMBL" id="JAAWWB010000008">
    <property type="protein sequence ID" value="KAG6777337.1"/>
    <property type="molecule type" value="Genomic_DNA"/>
</dbReference>
<evidence type="ECO:0000313" key="2">
    <source>
        <dbReference type="Proteomes" id="UP000886885"/>
    </source>
</evidence>
<evidence type="ECO:0000313" key="1">
    <source>
        <dbReference type="EMBL" id="KAG6777337.1"/>
    </source>
</evidence>